<dbReference type="SUPFAM" id="SSF55961">
    <property type="entry name" value="Bet v1-like"/>
    <property type="match status" value="1"/>
</dbReference>
<dbReference type="Proteomes" id="UP001197247">
    <property type="component" value="Unassembled WGS sequence"/>
</dbReference>
<sequence>MAIDSRHISVRIKRPAEPVYTFVADPTHLPDWAPGLCDRVEQVDGEWVASSPMGRAVLKFAPHNEFGVVDHHVTVPGGETFYNPMRVLADGPECEVVFTLRRLEGVTDDAFERDAEAVSADLARLKSLMES</sequence>
<organism evidence="1 2">
    <name type="scientific">Kineosporia corallincola</name>
    <dbReference type="NCBI Taxonomy" id="2835133"/>
    <lineage>
        <taxon>Bacteria</taxon>
        <taxon>Bacillati</taxon>
        <taxon>Actinomycetota</taxon>
        <taxon>Actinomycetes</taxon>
        <taxon>Kineosporiales</taxon>
        <taxon>Kineosporiaceae</taxon>
        <taxon>Kineosporia</taxon>
    </lineage>
</organism>
<protein>
    <submittedName>
        <fullName evidence="1">SRPBCC family protein</fullName>
    </submittedName>
</protein>
<dbReference type="InterPro" id="IPR023393">
    <property type="entry name" value="START-like_dom_sf"/>
</dbReference>
<dbReference type="Gene3D" id="3.30.530.20">
    <property type="match status" value="1"/>
</dbReference>
<dbReference type="RefSeq" id="WP_214156972.1">
    <property type="nucleotide sequence ID" value="NZ_JAHBAY010000006.1"/>
</dbReference>
<dbReference type="EMBL" id="JAHBAY010000006">
    <property type="protein sequence ID" value="MBT0770692.1"/>
    <property type="molecule type" value="Genomic_DNA"/>
</dbReference>
<keyword evidence="2" id="KW-1185">Reference proteome</keyword>
<evidence type="ECO:0000313" key="1">
    <source>
        <dbReference type="EMBL" id="MBT0770692.1"/>
    </source>
</evidence>
<gene>
    <name evidence="1" type="ORF">KIH74_17240</name>
</gene>
<accession>A0ABS5THW9</accession>
<reference evidence="1 2" key="1">
    <citation type="submission" date="2021-05" db="EMBL/GenBank/DDBJ databases">
        <title>Kineosporia and Streptomyces sp. nov. two new marine actinobacteria isolated from Coral.</title>
        <authorList>
            <person name="Buangrab K."/>
            <person name="Sutthacheep M."/>
            <person name="Yeemin T."/>
            <person name="Harunari E."/>
            <person name="Igarashi Y."/>
            <person name="Kanchanasin P."/>
            <person name="Tanasupawat S."/>
            <person name="Phongsopitanun W."/>
        </authorList>
    </citation>
    <scope>NUCLEOTIDE SEQUENCE [LARGE SCALE GENOMIC DNA]</scope>
    <source>
        <strain evidence="1 2">J2-2</strain>
    </source>
</reference>
<proteinExistence type="predicted"/>
<evidence type="ECO:0000313" key="2">
    <source>
        <dbReference type="Proteomes" id="UP001197247"/>
    </source>
</evidence>
<name>A0ABS5THW9_9ACTN</name>
<comment type="caution">
    <text evidence="1">The sequence shown here is derived from an EMBL/GenBank/DDBJ whole genome shotgun (WGS) entry which is preliminary data.</text>
</comment>